<dbReference type="GO" id="GO:0005634">
    <property type="term" value="C:nucleus"/>
    <property type="evidence" value="ECO:0007669"/>
    <property type="project" value="UniProtKB-SubCell"/>
</dbReference>
<feature type="domain" description="Post-SET" evidence="9">
    <location>
        <begin position="137"/>
        <end position="152"/>
    </location>
</feature>
<evidence type="ECO:0000313" key="10">
    <source>
        <dbReference type="EMBL" id="KAF3768341.1"/>
    </source>
</evidence>
<keyword evidence="4" id="KW-0489">Methyltransferase</keyword>
<dbReference type="PROSITE" id="PS50280">
    <property type="entry name" value="SET"/>
    <property type="match status" value="1"/>
</dbReference>
<dbReference type="OrthoDB" id="422362at2759"/>
<comment type="subcellular location">
    <subcellularLocation>
        <location evidence="2">Chromosome</location>
    </subcellularLocation>
    <subcellularLocation>
        <location evidence="1">Nucleus</location>
    </subcellularLocation>
</comment>
<evidence type="ECO:0000313" key="11">
    <source>
        <dbReference type="Proteomes" id="UP000803844"/>
    </source>
</evidence>
<dbReference type="InterPro" id="IPR050777">
    <property type="entry name" value="SET2_Histone-Lys_MeTrsfase"/>
</dbReference>
<comment type="caution">
    <text evidence="10">The sequence shown here is derived from an EMBL/GenBank/DDBJ whole genome shotgun (WGS) entry which is preliminary data.</text>
</comment>
<dbReference type="AlphaFoldDB" id="A0A9P4Y8B9"/>
<evidence type="ECO:0000256" key="6">
    <source>
        <dbReference type="ARBA" id="ARBA00022691"/>
    </source>
</evidence>
<evidence type="ECO:0000256" key="3">
    <source>
        <dbReference type="ARBA" id="ARBA00022454"/>
    </source>
</evidence>
<keyword evidence="7" id="KW-0539">Nucleus</keyword>
<dbReference type="GO" id="GO:0005694">
    <property type="term" value="C:chromosome"/>
    <property type="evidence" value="ECO:0007669"/>
    <property type="project" value="UniProtKB-SubCell"/>
</dbReference>
<evidence type="ECO:0000259" key="8">
    <source>
        <dbReference type="PROSITE" id="PS50280"/>
    </source>
</evidence>
<dbReference type="Gene3D" id="2.170.270.10">
    <property type="entry name" value="SET domain"/>
    <property type="match status" value="1"/>
</dbReference>
<dbReference type="GO" id="GO:0032259">
    <property type="term" value="P:methylation"/>
    <property type="evidence" value="ECO:0007669"/>
    <property type="project" value="UniProtKB-KW"/>
</dbReference>
<proteinExistence type="predicted"/>
<dbReference type="Proteomes" id="UP000803844">
    <property type="component" value="Unassembled WGS sequence"/>
</dbReference>
<dbReference type="InterPro" id="IPR046341">
    <property type="entry name" value="SET_dom_sf"/>
</dbReference>
<evidence type="ECO:0000256" key="2">
    <source>
        <dbReference type="ARBA" id="ARBA00004286"/>
    </source>
</evidence>
<protein>
    <recommendedName>
        <fullName evidence="12">Histone-lysine N-methyltransferase</fullName>
    </recommendedName>
</protein>
<evidence type="ECO:0008006" key="12">
    <source>
        <dbReference type="Google" id="ProtNLM"/>
    </source>
</evidence>
<organism evidence="10 11">
    <name type="scientific">Cryphonectria parasitica (strain ATCC 38755 / EP155)</name>
    <dbReference type="NCBI Taxonomy" id="660469"/>
    <lineage>
        <taxon>Eukaryota</taxon>
        <taxon>Fungi</taxon>
        <taxon>Dikarya</taxon>
        <taxon>Ascomycota</taxon>
        <taxon>Pezizomycotina</taxon>
        <taxon>Sordariomycetes</taxon>
        <taxon>Sordariomycetidae</taxon>
        <taxon>Diaporthales</taxon>
        <taxon>Cryphonectriaceae</taxon>
        <taxon>Cryphonectria-Endothia species complex</taxon>
        <taxon>Cryphonectria</taxon>
    </lineage>
</organism>
<evidence type="ECO:0000259" key="9">
    <source>
        <dbReference type="PROSITE" id="PS50868"/>
    </source>
</evidence>
<feature type="non-terminal residue" evidence="10">
    <location>
        <position position="152"/>
    </location>
</feature>
<evidence type="ECO:0000256" key="5">
    <source>
        <dbReference type="ARBA" id="ARBA00022679"/>
    </source>
</evidence>
<dbReference type="RefSeq" id="XP_040779302.1">
    <property type="nucleotide sequence ID" value="XM_040924250.1"/>
</dbReference>
<keyword evidence="5" id="KW-0808">Transferase</keyword>
<reference evidence="10" key="1">
    <citation type="journal article" date="2020" name="Phytopathology">
        <title>Genome sequence of the chestnut blight fungus Cryphonectria parasitica EP155: A fundamental resource for an archetypical invasive plant pathogen.</title>
        <authorList>
            <person name="Crouch J.A."/>
            <person name="Dawe A."/>
            <person name="Aerts A."/>
            <person name="Barry K."/>
            <person name="Churchill A.C.L."/>
            <person name="Grimwood J."/>
            <person name="Hillman B."/>
            <person name="Milgroom M.G."/>
            <person name="Pangilinan J."/>
            <person name="Smith M."/>
            <person name="Salamov A."/>
            <person name="Schmutz J."/>
            <person name="Yadav J."/>
            <person name="Grigoriev I.V."/>
            <person name="Nuss D."/>
        </authorList>
    </citation>
    <scope>NUCLEOTIDE SEQUENCE</scope>
    <source>
        <strain evidence="10">EP155</strain>
    </source>
</reference>
<evidence type="ECO:0000256" key="7">
    <source>
        <dbReference type="ARBA" id="ARBA00023242"/>
    </source>
</evidence>
<dbReference type="GeneID" id="63841379"/>
<dbReference type="Pfam" id="PF00856">
    <property type="entry name" value="SET"/>
    <property type="match status" value="1"/>
</dbReference>
<name>A0A9P4Y8B9_CRYP1</name>
<keyword evidence="6" id="KW-0949">S-adenosyl-L-methionine</keyword>
<dbReference type="InterPro" id="IPR001214">
    <property type="entry name" value="SET_dom"/>
</dbReference>
<keyword evidence="11" id="KW-1185">Reference proteome</keyword>
<dbReference type="SMART" id="SM00317">
    <property type="entry name" value="SET"/>
    <property type="match status" value="1"/>
</dbReference>
<sequence>MYCQNRAFQSLVQHNVEVIETPDRGCGVRSNQCFEPGQLILKYTGEVVTRAECERRMKQEYKNTQCYYFMAFDQNLIIDATNGNIARFVNHSCDPNCRMEKWIVRGLPTIGLFAGNNRIMAGEELTFDYDFDPFSTKKQKCLCGSANCRGVL</sequence>
<gene>
    <name evidence="10" type="ORF">M406DRAFT_44482</name>
</gene>
<evidence type="ECO:0000256" key="1">
    <source>
        <dbReference type="ARBA" id="ARBA00004123"/>
    </source>
</evidence>
<dbReference type="InterPro" id="IPR003616">
    <property type="entry name" value="Post-SET_dom"/>
</dbReference>
<feature type="domain" description="SET" evidence="8">
    <location>
        <begin position="14"/>
        <end position="130"/>
    </location>
</feature>
<evidence type="ECO:0000256" key="4">
    <source>
        <dbReference type="ARBA" id="ARBA00022603"/>
    </source>
</evidence>
<dbReference type="SUPFAM" id="SSF82199">
    <property type="entry name" value="SET domain"/>
    <property type="match status" value="1"/>
</dbReference>
<dbReference type="EMBL" id="MU032345">
    <property type="protein sequence ID" value="KAF3768341.1"/>
    <property type="molecule type" value="Genomic_DNA"/>
</dbReference>
<dbReference type="PROSITE" id="PS50868">
    <property type="entry name" value="POST_SET"/>
    <property type="match status" value="1"/>
</dbReference>
<accession>A0A9P4Y8B9</accession>
<dbReference type="GO" id="GO:0008168">
    <property type="term" value="F:methyltransferase activity"/>
    <property type="evidence" value="ECO:0007669"/>
    <property type="project" value="UniProtKB-KW"/>
</dbReference>
<dbReference type="PANTHER" id="PTHR22884">
    <property type="entry name" value="SET DOMAIN PROTEINS"/>
    <property type="match status" value="1"/>
</dbReference>
<keyword evidence="3" id="KW-0158">Chromosome</keyword>